<keyword evidence="1" id="KW-0472">Membrane</keyword>
<evidence type="ECO:0000256" key="1">
    <source>
        <dbReference type="SAM" id="Phobius"/>
    </source>
</evidence>
<reference evidence="3" key="1">
    <citation type="submission" date="2016-05" db="EMBL/GenBank/DDBJ databases">
        <authorList>
            <person name="Naeem Raeece"/>
        </authorList>
    </citation>
    <scope>NUCLEOTIDE SEQUENCE [LARGE SCALE GENOMIC DNA]</scope>
</reference>
<organism evidence="2 3">
    <name type="scientific">Plasmodium ovale curtisi</name>
    <dbReference type="NCBI Taxonomy" id="864141"/>
    <lineage>
        <taxon>Eukaryota</taxon>
        <taxon>Sar</taxon>
        <taxon>Alveolata</taxon>
        <taxon>Apicomplexa</taxon>
        <taxon>Aconoidasida</taxon>
        <taxon>Haemosporida</taxon>
        <taxon>Plasmodiidae</taxon>
        <taxon>Plasmodium</taxon>
        <taxon>Plasmodium (Plasmodium)</taxon>
    </lineage>
</organism>
<keyword evidence="1" id="KW-0812">Transmembrane</keyword>
<sequence length="325" mass="38126">MDDDSRTCSYVDAKYDFLVDLDKYLQYGEEAKSHGDSKNYDNICAFTEINFRDNYREVNEICRKFKYLVDSFFLEMKETTFNETFTVQYLCYWLNDQLKKIHNNSVCAKVFHQEMKIKDGKYKGLNVFNENIYDITKKDLSNVQKLIDLYTKYNEINRIISTEQVNEDKCINISEKCVPDYKNDYERCSNQSTKFCDALKIFKSKHDSIKLCSKQLKVEEKMIFLRSITSDIPAPDCQISIYRLNSESTKERSESHSNDPDSSNIDMQSIVLPIFPVLGISVIGFILYKFTLIGSWLHPRVNKQKSILNNIAEKSDLLLYSPQYQ</sequence>
<dbReference type="Pfam" id="PF05795">
    <property type="entry name" value="Plasmodium_Vir"/>
    <property type="match status" value="1"/>
</dbReference>
<evidence type="ECO:0000313" key="2">
    <source>
        <dbReference type="EMBL" id="SBT02909.1"/>
    </source>
</evidence>
<keyword evidence="1" id="KW-1133">Transmembrane helix</keyword>
<dbReference type="EMBL" id="FLQV01003856">
    <property type="protein sequence ID" value="SBT02909.1"/>
    <property type="molecule type" value="Genomic_DNA"/>
</dbReference>
<proteinExistence type="predicted"/>
<dbReference type="AlphaFoldDB" id="A0A1A8XEX9"/>
<dbReference type="InterPro" id="IPR008780">
    <property type="entry name" value="Plasmodium_Vir"/>
</dbReference>
<accession>A0A1A8XEX9</accession>
<protein>
    <submittedName>
        <fullName evidence="2">PIR Superfamily Protein</fullName>
    </submittedName>
</protein>
<dbReference type="Proteomes" id="UP000078546">
    <property type="component" value="Unassembled WGS sequence"/>
</dbReference>
<evidence type="ECO:0000313" key="3">
    <source>
        <dbReference type="Proteomes" id="UP000078546"/>
    </source>
</evidence>
<feature type="transmembrane region" description="Helical" evidence="1">
    <location>
        <begin position="270"/>
        <end position="290"/>
    </location>
</feature>
<gene>
    <name evidence="2" type="ORF">POVCU1_082040</name>
</gene>
<name>A0A1A8XEX9_PLAOA</name>